<dbReference type="EMBL" id="NFMF01000007">
    <property type="protein sequence ID" value="PNH21595.1"/>
    <property type="molecule type" value="Genomic_DNA"/>
</dbReference>
<evidence type="ECO:0008006" key="12">
    <source>
        <dbReference type="Google" id="ProtNLM"/>
    </source>
</evidence>
<evidence type="ECO:0000256" key="6">
    <source>
        <dbReference type="ARBA" id="ARBA00022989"/>
    </source>
</evidence>
<comment type="similarity">
    <text evidence="2">Belongs to the TrkH potassium transport family.</text>
</comment>
<feature type="transmembrane region" description="Helical" evidence="9">
    <location>
        <begin position="7"/>
        <end position="30"/>
    </location>
</feature>
<keyword evidence="5 9" id="KW-0812">Transmembrane</keyword>
<feature type="transmembrane region" description="Helical" evidence="9">
    <location>
        <begin position="446"/>
        <end position="468"/>
    </location>
</feature>
<evidence type="ECO:0000256" key="9">
    <source>
        <dbReference type="SAM" id="Phobius"/>
    </source>
</evidence>
<gene>
    <name evidence="10" type="ORF">CAL30_05030</name>
</gene>
<evidence type="ECO:0000313" key="10">
    <source>
        <dbReference type="EMBL" id="PNH21595.1"/>
    </source>
</evidence>
<feature type="transmembrane region" description="Helical" evidence="9">
    <location>
        <begin position="323"/>
        <end position="345"/>
    </location>
</feature>
<keyword evidence="4" id="KW-1003">Cell membrane</keyword>
<evidence type="ECO:0000256" key="3">
    <source>
        <dbReference type="ARBA" id="ARBA00022448"/>
    </source>
</evidence>
<protein>
    <recommendedName>
        <fullName evidence="12">Potassium transporter</fullName>
    </recommendedName>
</protein>
<evidence type="ECO:0000313" key="11">
    <source>
        <dbReference type="Proteomes" id="UP000242958"/>
    </source>
</evidence>
<feature type="transmembrane region" description="Helical" evidence="9">
    <location>
        <begin position="136"/>
        <end position="159"/>
    </location>
</feature>
<feature type="transmembrane region" description="Helical" evidence="9">
    <location>
        <begin position="36"/>
        <end position="55"/>
    </location>
</feature>
<dbReference type="InterPro" id="IPR003445">
    <property type="entry name" value="Cat_transpt"/>
</dbReference>
<dbReference type="AlphaFoldDB" id="A0A2J8B9Z5"/>
<feature type="transmembrane region" description="Helical" evidence="9">
    <location>
        <begin position="388"/>
        <end position="408"/>
    </location>
</feature>
<evidence type="ECO:0000256" key="5">
    <source>
        <dbReference type="ARBA" id="ARBA00022692"/>
    </source>
</evidence>
<sequence>MNNRLFFFLLGRMLCIDGIVFLFPVGIAFFVGTEGLFLPSFFAALVLSVGCIYYGRHHNKQCSVRESAWYMGVIWMVMTGLGMIPFFLTGQYSVGDAFFESASACTTTGIVLHPVYIQQIAVLGIWRGVLTWLGGLHFILLLATIMPQVSGCFGLFLSARQRIHFSPLFHQLDGRAKRLGFLYVCFTLLIISGYVLCHMPLQDALVQALLTVSMGGGYQTLGAYAHMPSVLGVTSIGMLLGAGNFLLFSKEMRYERLKDMFCDIEWRVFMGLILCGGLGIAVVLYRICSYSMIEAIEYGLFHTLSFLSTSGYVLTDVAKWPDMAVFILFISAFIGGGMGSVTGGLRIIRCIILIKVAIQEMKRTLHPRMVLHISVNKMPVEMQIMSRILTYFFLFVAVFFVSTLVISLGGISPLTAMGLSIGALSSTGTTVYLFSHGDIVFLPMWVKVYSALLMIIGRIEIFSFFIMVQTGIQYLRRQW</sequence>
<dbReference type="GO" id="GO:0008324">
    <property type="term" value="F:monoatomic cation transmembrane transporter activity"/>
    <property type="evidence" value="ECO:0007669"/>
    <property type="project" value="InterPro"/>
</dbReference>
<dbReference type="GO" id="GO:0005886">
    <property type="term" value="C:plasma membrane"/>
    <property type="evidence" value="ECO:0007669"/>
    <property type="project" value="UniProtKB-SubCell"/>
</dbReference>
<keyword evidence="7" id="KW-0406">Ion transport</keyword>
<feature type="transmembrane region" description="Helical" evidence="9">
    <location>
        <begin position="67"/>
        <end position="88"/>
    </location>
</feature>
<evidence type="ECO:0000256" key="8">
    <source>
        <dbReference type="ARBA" id="ARBA00023136"/>
    </source>
</evidence>
<evidence type="ECO:0000256" key="7">
    <source>
        <dbReference type="ARBA" id="ARBA00023065"/>
    </source>
</evidence>
<feature type="transmembrane region" description="Helical" evidence="9">
    <location>
        <begin position="268"/>
        <end position="287"/>
    </location>
</feature>
<accession>A0A2J8B9Z5</accession>
<comment type="subcellular location">
    <subcellularLocation>
        <location evidence="1">Cell membrane</location>
        <topology evidence="1">Multi-pass membrane protein</topology>
    </subcellularLocation>
</comment>
<proteinExistence type="inferred from homology"/>
<dbReference type="Proteomes" id="UP000242958">
    <property type="component" value="Unassembled WGS sequence"/>
</dbReference>
<dbReference type="PANTHER" id="PTHR32024">
    <property type="entry name" value="TRK SYSTEM POTASSIUM UPTAKE PROTEIN TRKG-RELATED"/>
    <property type="match status" value="1"/>
</dbReference>
<keyword evidence="6 9" id="KW-1133">Transmembrane helix</keyword>
<dbReference type="PANTHER" id="PTHR32024:SF2">
    <property type="entry name" value="TRK SYSTEM POTASSIUM UPTAKE PROTEIN TRKG-RELATED"/>
    <property type="match status" value="1"/>
</dbReference>
<evidence type="ECO:0000256" key="2">
    <source>
        <dbReference type="ARBA" id="ARBA00009137"/>
    </source>
</evidence>
<evidence type="ECO:0000256" key="4">
    <source>
        <dbReference type="ARBA" id="ARBA00022475"/>
    </source>
</evidence>
<keyword evidence="3" id="KW-0813">Transport</keyword>
<dbReference type="RefSeq" id="WP_102889503.1">
    <property type="nucleotide sequence ID" value="NZ_NFMF01000007.1"/>
</dbReference>
<reference evidence="10 11" key="1">
    <citation type="submission" date="2017-05" db="EMBL/GenBank/DDBJ databases">
        <authorList>
            <person name="Song R."/>
            <person name="Chenine A.L."/>
            <person name="Ruprecht R.M."/>
        </authorList>
    </citation>
    <scope>NUCLEOTIDE SEQUENCE [LARGE SCALE GENOMIC DNA]</scope>
    <source>
        <strain evidence="10 11">KA00229</strain>
    </source>
</reference>
<feature type="transmembrane region" description="Helical" evidence="9">
    <location>
        <begin position="180"/>
        <end position="201"/>
    </location>
</feature>
<feature type="transmembrane region" description="Helical" evidence="9">
    <location>
        <begin position="221"/>
        <end position="247"/>
    </location>
</feature>
<organism evidence="10 11">
    <name type="scientific">Megasphaera hutchinsoni</name>
    <dbReference type="NCBI Taxonomy" id="1588748"/>
    <lineage>
        <taxon>Bacteria</taxon>
        <taxon>Bacillati</taxon>
        <taxon>Bacillota</taxon>
        <taxon>Negativicutes</taxon>
        <taxon>Veillonellales</taxon>
        <taxon>Veillonellaceae</taxon>
        <taxon>Megasphaera</taxon>
    </lineage>
</organism>
<evidence type="ECO:0000256" key="1">
    <source>
        <dbReference type="ARBA" id="ARBA00004651"/>
    </source>
</evidence>
<name>A0A2J8B9Z5_9FIRM</name>
<keyword evidence="8 9" id="KW-0472">Membrane</keyword>
<comment type="caution">
    <text evidence="10">The sequence shown here is derived from an EMBL/GenBank/DDBJ whole genome shotgun (WGS) entry which is preliminary data.</text>
</comment>
<dbReference type="GO" id="GO:0030001">
    <property type="term" value="P:metal ion transport"/>
    <property type="evidence" value="ECO:0007669"/>
    <property type="project" value="UniProtKB-ARBA"/>
</dbReference>
<feature type="transmembrane region" description="Helical" evidence="9">
    <location>
        <begin position="414"/>
        <end position="434"/>
    </location>
</feature>
<dbReference type="Pfam" id="PF02386">
    <property type="entry name" value="TrkH"/>
    <property type="match status" value="1"/>
</dbReference>